<evidence type="ECO:0000256" key="1">
    <source>
        <dbReference type="SAM" id="Phobius"/>
    </source>
</evidence>
<keyword evidence="5" id="KW-1185">Reference proteome</keyword>
<dbReference type="AlphaFoldDB" id="A0A1Z3U5T3"/>
<dbReference type="PANTHER" id="PTHR37314">
    <property type="entry name" value="SLR0142 PROTEIN"/>
    <property type="match status" value="1"/>
</dbReference>
<dbReference type="KEGG" id="bvc:CEP68_03360"/>
<dbReference type="EMBL" id="JAMYEC010000001">
    <property type="protein sequence ID" value="MDX2333377.1"/>
    <property type="molecule type" value="Genomic_DNA"/>
</dbReference>
<feature type="transmembrane region" description="Helical" evidence="1">
    <location>
        <begin position="90"/>
        <end position="117"/>
    </location>
</feature>
<dbReference type="Proteomes" id="UP001272940">
    <property type="component" value="Unassembled WGS sequence"/>
</dbReference>
<keyword evidence="1" id="KW-0472">Membrane</keyword>
<reference evidence="2" key="2">
    <citation type="submission" date="2017-12" db="EMBL/GenBank/DDBJ databases">
        <title>FDA dAtabase for Regulatory Grade micrObial Sequences (FDA-ARGOS): Supporting development and validation of Infectious Disease Dx tests.</title>
        <authorList>
            <person name="Campos J."/>
            <person name="Goldberg B."/>
            <person name="Tallon L."/>
            <person name="Sadzewicz L."/>
            <person name="Sengamalay N."/>
            <person name="Ott S."/>
            <person name="Godinez A."/>
            <person name="Nagaraj S."/>
            <person name="Vavikolanu K."/>
            <person name="Vyas G."/>
            <person name="Nadendla S."/>
            <person name="Aluvathingal J."/>
            <person name="Geyer C."/>
            <person name="Nandy P."/>
            <person name="Hobson J."/>
            <person name="Sichtig H."/>
        </authorList>
    </citation>
    <scope>NUCLEOTIDE SEQUENCE</scope>
    <source>
        <strain evidence="2">FDAARGOS_289</strain>
    </source>
</reference>
<gene>
    <name evidence="2" type="ORF">CEP68_03360</name>
    <name evidence="3" type="ORF">NJD11_00285</name>
</gene>
<evidence type="ECO:0000313" key="5">
    <source>
        <dbReference type="Proteomes" id="UP001272940"/>
    </source>
</evidence>
<keyword evidence="1" id="KW-0812">Transmembrane</keyword>
<feature type="transmembrane region" description="Helical" evidence="1">
    <location>
        <begin position="167"/>
        <end position="184"/>
    </location>
</feature>
<dbReference type="GeneID" id="34016076"/>
<reference evidence="3 5" key="4">
    <citation type="journal article" date="2023" name="FEMS Microbes">
        <title>Whole genomes of deep-sea sponge-associated bacteria exhibit high novel natural product potential.</title>
        <authorList>
            <person name="Hesketh-Best P.J."/>
            <person name="January G.G."/>
            <person name="Koch M.J."/>
            <person name="Warburton P.J."/>
            <person name="Howell K.L."/>
            <person name="Upton M."/>
        </authorList>
    </citation>
    <scope>NUCLEOTIDE SEQUENCE [LARGE SCALE GENOMIC DNA]</scope>
    <source>
        <strain evidence="3 5">PC206-O</strain>
    </source>
</reference>
<reference evidence="4" key="1">
    <citation type="submission" date="2017-06" db="EMBL/GenBank/DDBJ databases">
        <title>FDA dAtabase for Regulatory Grade micrObial Sequences (FDA-ARGOS): Supporting development and validation of Infectious Disease Dx tests.</title>
        <authorList>
            <person name="Minogue T."/>
            <person name="Wolcott M."/>
            <person name="Wasieloski L."/>
            <person name="Aguilar W."/>
            <person name="Moore D."/>
            <person name="Tallon L."/>
            <person name="Sadzewicz L."/>
            <person name="Sengamalay N."/>
            <person name="Ott S."/>
            <person name="Godinez A."/>
            <person name="Nagaraj S."/>
            <person name="Nadendla S."/>
            <person name="Geyer C."/>
            <person name="Sichtig H."/>
        </authorList>
    </citation>
    <scope>NUCLEOTIDE SEQUENCE [LARGE SCALE GENOMIC DNA]</scope>
    <source>
        <strain evidence="4">FDAARGOS_289</strain>
    </source>
</reference>
<feature type="transmembrane region" description="Helical" evidence="1">
    <location>
        <begin position="137"/>
        <end position="155"/>
    </location>
</feature>
<organism evidence="2 4">
    <name type="scientific">Brevundimonas vesicularis</name>
    <name type="common">Pseudomonas vesicularis</name>
    <dbReference type="NCBI Taxonomy" id="41276"/>
    <lineage>
        <taxon>Bacteria</taxon>
        <taxon>Pseudomonadati</taxon>
        <taxon>Pseudomonadota</taxon>
        <taxon>Alphaproteobacteria</taxon>
        <taxon>Caulobacterales</taxon>
        <taxon>Caulobacteraceae</taxon>
        <taxon>Brevundimonas</taxon>
    </lineage>
</organism>
<name>A0A1Z3U5T3_BREVE</name>
<proteinExistence type="predicted"/>
<dbReference type="Proteomes" id="UP000197050">
    <property type="component" value="Chromosome"/>
</dbReference>
<feature type="transmembrane region" description="Helical" evidence="1">
    <location>
        <begin position="54"/>
        <end position="78"/>
    </location>
</feature>
<evidence type="ECO:0000313" key="3">
    <source>
        <dbReference type="EMBL" id="MDX2333377.1"/>
    </source>
</evidence>
<dbReference type="Pfam" id="PF06912">
    <property type="entry name" value="DUF1275"/>
    <property type="match status" value="1"/>
</dbReference>
<accession>A0A1Z3U5T3</accession>
<protein>
    <submittedName>
        <fullName evidence="2">DUF1275 domain-containing protein</fullName>
    </submittedName>
</protein>
<keyword evidence="1" id="KW-1133">Transmembrane helix</keyword>
<feature type="transmembrane region" description="Helical" evidence="1">
    <location>
        <begin position="12"/>
        <end position="34"/>
    </location>
</feature>
<dbReference type="EMBL" id="CP022048">
    <property type="protein sequence ID" value="ASE38615.1"/>
    <property type="molecule type" value="Genomic_DNA"/>
</dbReference>
<evidence type="ECO:0000313" key="2">
    <source>
        <dbReference type="EMBL" id="ASE38615.1"/>
    </source>
</evidence>
<evidence type="ECO:0000313" key="4">
    <source>
        <dbReference type="Proteomes" id="UP000197050"/>
    </source>
</evidence>
<dbReference type="RefSeq" id="WP_066626386.1">
    <property type="nucleotide sequence ID" value="NZ_CP022048.2"/>
</dbReference>
<dbReference type="InterPro" id="IPR010699">
    <property type="entry name" value="DUF1275"/>
</dbReference>
<dbReference type="PANTHER" id="PTHR37314:SF4">
    <property type="entry name" value="UPF0700 TRANSMEMBRANE PROTEIN YOAK"/>
    <property type="match status" value="1"/>
</dbReference>
<sequence length="212" mass="21588">MRALAPLDRGLALLLAGLAGYVDSLGFLQLGGVFVSFMSGNSTRLAANLASGHWLAVGHLAAILAVFVLGSFLGALIAGGEGARSRSRVLLFEGLLLACAALAAAFGLTPLAILLMVAAMGAENSVFLRNGEVGVSLTYMTGTLVKLGQALAAAATGRDRTAYRPYLALWAGLTVGAVLGALTYQWLGLAALWPAAGLAVTLSVIARFSRAA</sequence>
<feature type="transmembrane region" description="Helical" evidence="1">
    <location>
        <begin position="190"/>
        <end position="208"/>
    </location>
</feature>
<reference evidence="3" key="3">
    <citation type="submission" date="2022-06" db="EMBL/GenBank/DDBJ databases">
        <authorList>
            <person name="Hesketh-Best P.J."/>
            <person name="Koch M.J."/>
        </authorList>
    </citation>
    <scope>NUCLEOTIDE SEQUENCE</scope>
    <source>
        <strain evidence="3">PC206-O</strain>
    </source>
</reference>